<dbReference type="Proteomes" id="UP000030758">
    <property type="component" value="Unassembled WGS sequence"/>
</dbReference>
<dbReference type="EMBL" id="KL367527">
    <property type="protein sequence ID" value="KFD66171.1"/>
    <property type="molecule type" value="Genomic_DNA"/>
</dbReference>
<accession>A0A085N9M5</accession>
<dbReference type="AlphaFoldDB" id="A0A085N9M5"/>
<proteinExistence type="predicted"/>
<sequence length="94" mass="10678">MHALLLLDFLQKAYKDEDCLNVPGKFLPFTALVMAKISFACRLKKIGAPVVLLLVKTFPWRCSVETSTRLGWVLLWENACAKNEDFDSLNCLLM</sequence>
<protein>
    <submittedName>
        <fullName evidence="1">Uncharacterized protein</fullName>
    </submittedName>
</protein>
<name>A0A085N9M5_9BILA</name>
<organism evidence="1">
    <name type="scientific">Trichuris suis</name>
    <name type="common">pig whipworm</name>
    <dbReference type="NCBI Taxonomy" id="68888"/>
    <lineage>
        <taxon>Eukaryota</taxon>
        <taxon>Metazoa</taxon>
        <taxon>Ecdysozoa</taxon>
        <taxon>Nematoda</taxon>
        <taxon>Enoplea</taxon>
        <taxon>Dorylaimia</taxon>
        <taxon>Trichinellida</taxon>
        <taxon>Trichuridae</taxon>
        <taxon>Trichuris</taxon>
    </lineage>
</organism>
<reference evidence="1" key="1">
    <citation type="journal article" date="2014" name="Nat. Genet.">
        <title>Genome and transcriptome of the porcine whipworm Trichuris suis.</title>
        <authorList>
            <person name="Jex A.R."/>
            <person name="Nejsum P."/>
            <person name="Schwarz E.M."/>
            <person name="Hu L."/>
            <person name="Young N.D."/>
            <person name="Hall R.S."/>
            <person name="Korhonen P.K."/>
            <person name="Liao S."/>
            <person name="Thamsborg S."/>
            <person name="Xia J."/>
            <person name="Xu P."/>
            <person name="Wang S."/>
            <person name="Scheerlinck J.P."/>
            <person name="Hofmann A."/>
            <person name="Sternberg P.W."/>
            <person name="Wang J."/>
            <person name="Gasser R.B."/>
        </authorList>
    </citation>
    <scope>NUCLEOTIDE SEQUENCE [LARGE SCALE GENOMIC DNA]</scope>
    <source>
        <strain evidence="1">DCEP-RM93F</strain>
    </source>
</reference>
<evidence type="ECO:0000313" key="1">
    <source>
        <dbReference type="EMBL" id="KFD66171.1"/>
    </source>
</evidence>
<gene>
    <name evidence="1" type="ORF">M514_21685</name>
</gene>